<sequence length="271" mass="29663">MNSSSKSRRKSDHPFTADYKEFRGMGKKRKATETSLDEVDRTVYASFRTAANSLSQLYTQSMNHQKLSFLQAERAGVLHRGAPISPRAPPPQPTMHVTNSGLIASSGTSCPTAVPAVRSEQCENQARNSVFSQTLFQVPYAVVCRTTKFRKEDTYLAEPEANELESCTEEHPISPRAPPPQPTMHVTNSGLITSSDTSCPTAVPVVRSEQCENQAKNSVFSNALSIPVRRSLQNYQIPQGGYISGGTRSSELNRGSDSPSSFDSSMDMHAE</sequence>
<feature type="compositionally biased region" description="Low complexity" evidence="1">
    <location>
        <begin position="256"/>
        <end position="265"/>
    </location>
</feature>
<keyword evidence="3" id="KW-1185">Reference proteome</keyword>
<comment type="caution">
    <text evidence="2">The sequence shown here is derived from an EMBL/GenBank/DDBJ whole genome shotgun (WGS) entry which is preliminary data.</text>
</comment>
<feature type="compositionally biased region" description="Polar residues" evidence="1">
    <location>
        <begin position="246"/>
        <end position="255"/>
    </location>
</feature>
<feature type="compositionally biased region" description="Basic residues" evidence="1">
    <location>
        <begin position="1"/>
        <end position="11"/>
    </location>
</feature>
<dbReference type="Proteomes" id="UP000824890">
    <property type="component" value="Unassembled WGS sequence"/>
</dbReference>
<proteinExistence type="predicted"/>
<name>A0ABQ7X343_BRANA</name>
<feature type="region of interest" description="Disordered" evidence="1">
    <location>
        <begin position="237"/>
        <end position="271"/>
    </location>
</feature>
<accession>A0ABQ7X343</accession>
<evidence type="ECO:0000313" key="2">
    <source>
        <dbReference type="EMBL" id="KAH0850369.1"/>
    </source>
</evidence>
<organism evidence="2 3">
    <name type="scientific">Brassica napus</name>
    <name type="common">Rape</name>
    <dbReference type="NCBI Taxonomy" id="3708"/>
    <lineage>
        <taxon>Eukaryota</taxon>
        <taxon>Viridiplantae</taxon>
        <taxon>Streptophyta</taxon>
        <taxon>Embryophyta</taxon>
        <taxon>Tracheophyta</taxon>
        <taxon>Spermatophyta</taxon>
        <taxon>Magnoliopsida</taxon>
        <taxon>eudicotyledons</taxon>
        <taxon>Gunneridae</taxon>
        <taxon>Pentapetalae</taxon>
        <taxon>rosids</taxon>
        <taxon>malvids</taxon>
        <taxon>Brassicales</taxon>
        <taxon>Brassicaceae</taxon>
        <taxon>Brassiceae</taxon>
        <taxon>Brassica</taxon>
    </lineage>
</organism>
<dbReference type="PANTHER" id="PTHR33675:SF10">
    <property type="entry name" value="NUCLEAR RECEPTOR FAMILY 2 GROUP C PROTEIN"/>
    <property type="match status" value="1"/>
</dbReference>
<feature type="region of interest" description="Disordered" evidence="1">
    <location>
        <begin position="1"/>
        <end position="35"/>
    </location>
</feature>
<feature type="compositionally biased region" description="Basic and acidic residues" evidence="1">
    <location>
        <begin position="12"/>
        <end position="24"/>
    </location>
</feature>
<reference evidence="2 3" key="1">
    <citation type="submission" date="2021-05" db="EMBL/GenBank/DDBJ databases">
        <title>Genome Assembly of Synthetic Allotetraploid Brassica napus Reveals Homoeologous Exchanges between Subgenomes.</title>
        <authorList>
            <person name="Davis J.T."/>
        </authorList>
    </citation>
    <scope>NUCLEOTIDE SEQUENCE [LARGE SCALE GENOMIC DNA]</scope>
    <source>
        <strain evidence="3">cv. Da-Ae</strain>
        <tissue evidence="2">Seedling</tissue>
    </source>
</reference>
<protein>
    <submittedName>
        <fullName evidence="2">Uncharacterized protein</fullName>
    </submittedName>
</protein>
<dbReference type="EMBL" id="JAGKQM010002068">
    <property type="protein sequence ID" value="KAH0850369.1"/>
    <property type="molecule type" value="Genomic_DNA"/>
</dbReference>
<feature type="region of interest" description="Disordered" evidence="1">
    <location>
        <begin position="161"/>
        <end position="182"/>
    </location>
</feature>
<evidence type="ECO:0000256" key="1">
    <source>
        <dbReference type="SAM" id="MobiDB-lite"/>
    </source>
</evidence>
<dbReference type="PANTHER" id="PTHR33675">
    <property type="entry name" value="NUCLEAR RECEPTOR FAMILY 2 GROUP C PROTEIN"/>
    <property type="match status" value="1"/>
</dbReference>
<evidence type="ECO:0000313" key="3">
    <source>
        <dbReference type="Proteomes" id="UP000824890"/>
    </source>
</evidence>
<gene>
    <name evidence="2" type="ORF">HID58_095593</name>
</gene>